<dbReference type="AlphaFoldDB" id="A0A0E9NIR3"/>
<comment type="caution">
    <text evidence="1">The sequence shown here is derived from an EMBL/GenBank/DDBJ whole genome shotgun (WGS) entry which is preliminary data.</text>
</comment>
<reference evidence="1 2" key="2">
    <citation type="journal article" date="2014" name="J. Gen. Appl. Microbiol.">
        <title>The early diverging ascomycetous budding yeast Saitoella complicata has three histone deacetylases belonging to the Clr6, Hos2, and Rpd3 lineages.</title>
        <authorList>
            <person name="Nishida H."/>
            <person name="Matsumoto T."/>
            <person name="Kondo S."/>
            <person name="Hamamoto M."/>
            <person name="Yoshikawa H."/>
        </authorList>
    </citation>
    <scope>NUCLEOTIDE SEQUENCE [LARGE SCALE GENOMIC DNA]</scope>
    <source>
        <strain evidence="1 2">NRRL Y-17804</strain>
    </source>
</reference>
<gene>
    <name evidence="1" type="ORF">G7K_3877-t1</name>
</gene>
<dbReference type="EMBL" id="BACD03000025">
    <property type="protein sequence ID" value="GAO49734.1"/>
    <property type="molecule type" value="Genomic_DNA"/>
</dbReference>
<accession>A0A0E9NIR3</accession>
<reference evidence="1 2" key="1">
    <citation type="journal article" date="2011" name="J. Gen. Appl. Microbiol.">
        <title>Draft genome sequencing of the enigmatic yeast Saitoella complicata.</title>
        <authorList>
            <person name="Nishida H."/>
            <person name="Hamamoto M."/>
            <person name="Sugiyama J."/>
        </authorList>
    </citation>
    <scope>NUCLEOTIDE SEQUENCE [LARGE SCALE GENOMIC DNA]</scope>
    <source>
        <strain evidence="1 2">NRRL Y-17804</strain>
    </source>
</reference>
<name>A0A0E9NIR3_SAICN</name>
<evidence type="ECO:0000313" key="1">
    <source>
        <dbReference type="EMBL" id="GAO49734.1"/>
    </source>
</evidence>
<proteinExistence type="predicted"/>
<protein>
    <submittedName>
        <fullName evidence="1">Uncharacterized protein</fullName>
    </submittedName>
</protein>
<evidence type="ECO:0000313" key="2">
    <source>
        <dbReference type="Proteomes" id="UP000033140"/>
    </source>
</evidence>
<reference evidence="1 2" key="3">
    <citation type="journal article" date="2015" name="Genome Announc.">
        <title>Draft Genome Sequence of the Archiascomycetous Yeast Saitoella complicata.</title>
        <authorList>
            <person name="Yamauchi K."/>
            <person name="Kondo S."/>
            <person name="Hamamoto M."/>
            <person name="Takahashi Y."/>
            <person name="Ogura Y."/>
            <person name="Hayashi T."/>
            <person name="Nishida H."/>
        </authorList>
    </citation>
    <scope>NUCLEOTIDE SEQUENCE [LARGE SCALE GENOMIC DNA]</scope>
    <source>
        <strain evidence="1 2">NRRL Y-17804</strain>
    </source>
</reference>
<organism evidence="1 2">
    <name type="scientific">Saitoella complicata (strain BCRC 22490 / CBS 7301 / JCM 7358 / NBRC 10748 / NRRL Y-17804)</name>
    <dbReference type="NCBI Taxonomy" id="698492"/>
    <lineage>
        <taxon>Eukaryota</taxon>
        <taxon>Fungi</taxon>
        <taxon>Dikarya</taxon>
        <taxon>Ascomycota</taxon>
        <taxon>Taphrinomycotina</taxon>
        <taxon>Taphrinomycotina incertae sedis</taxon>
        <taxon>Saitoella</taxon>
    </lineage>
</organism>
<sequence>MLKGSKEVWNSTVRSGVRISFFRPPPHSSEVSCLSGVCRGMDTIWEELDLVALPRSKVNPGFGRRWGLEQDGVLRSHQPCGDQVLLSDTRFLQAQRQQDHFINRAGALQYLMEQLVRELDPKVYM</sequence>
<keyword evidence="2" id="KW-1185">Reference proteome</keyword>
<dbReference type="Proteomes" id="UP000033140">
    <property type="component" value="Unassembled WGS sequence"/>
</dbReference>